<evidence type="ECO:0000313" key="1">
    <source>
        <dbReference type="EMBL" id="CAB4122401.1"/>
    </source>
</evidence>
<evidence type="ECO:0000313" key="2">
    <source>
        <dbReference type="EMBL" id="CAB4124545.1"/>
    </source>
</evidence>
<organism evidence="1">
    <name type="scientific">uncultured Caudovirales phage</name>
    <dbReference type="NCBI Taxonomy" id="2100421"/>
    <lineage>
        <taxon>Viruses</taxon>
        <taxon>Duplodnaviria</taxon>
        <taxon>Heunggongvirae</taxon>
        <taxon>Uroviricota</taxon>
        <taxon>Caudoviricetes</taxon>
        <taxon>Peduoviridae</taxon>
        <taxon>Maltschvirus</taxon>
        <taxon>Maltschvirus maltsch</taxon>
    </lineage>
</organism>
<protein>
    <submittedName>
        <fullName evidence="1">Uncharacterized protein</fullName>
    </submittedName>
</protein>
<accession>A0A6J5KL01</accession>
<name>A0A6J5KL01_9CAUD</name>
<sequence>MPHKIAISRRELHLAAYVKAHGAELTSYVNGNFYFLSDIPESDWRVEHAGSDALRVDQELLALRRFVV</sequence>
<evidence type="ECO:0000313" key="3">
    <source>
        <dbReference type="EMBL" id="CAB5219881.1"/>
    </source>
</evidence>
<gene>
    <name evidence="3" type="ORF">UFOVP234_59</name>
    <name evidence="1" type="ORF">UFOVP35_13</name>
    <name evidence="2" type="ORF">UFOVP52_34</name>
</gene>
<dbReference type="EMBL" id="LR796190">
    <property type="protein sequence ID" value="CAB4124545.1"/>
    <property type="molecule type" value="Genomic_DNA"/>
</dbReference>
<reference evidence="1" key="1">
    <citation type="submission" date="2020-04" db="EMBL/GenBank/DDBJ databases">
        <authorList>
            <person name="Chiriac C."/>
            <person name="Salcher M."/>
            <person name="Ghai R."/>
            <person name="Kavagutti S V."/>
        </authorList>
    </citation>
    <scope>NUCLEOTIDE SEQUENCE</scope>
</reference>
<dbReference type="EMBL" id="LR798280">
    <property type="protein sequence ID" value="CAB5219881.1"/>
    <property type="molecule type" value="Genomic_DNA"/>
</dbReference>
<proteinExistence type="predicted"/>
<dbReference type="EMBL" id="LR796166">
    <property type="protein sequence ID" value="CAB4122401.1"/>
    <property type="molecule type" value="Genomic_DNA"/>
</dbReference>